<protein>
    <submittedName>
        <fullName evidence="1">GDSL esterase/lipase</fullName>
    </submittedName>
</protein>
<dbReference type="SUPFAM" id="SSF52266">
    <property type="entry name" value="SGNH hydrolase"/>
    <property type="match status" value="1"/>
</dbReference>
<evidence type="ECO:0000313" key="1">
    <source>
        <dbReference type="EMBL" id="KAL0398505.1"/>
    </source>
</evidence>
<reference evidence="1" key="1">
    <citation type="submission" date="2020-06" db="EMBL/GenBank/DDBJ databases">
        <authorList>
            <person name="Li T."/>
            <person name="Hu X."/>
            <person name="Zhang T."/>
            <person name="Song X."/>
            <person name="Zhang H."/>
            <person name="Dai N."/>
            <person name="Sheng W."/>
            <person name="Hou X."/>
            <person name="Wei L."/>
        </authorList>
    </citation>
    <scope>NUCLEOTIDE SEQUENCE</scope>
    <source>
        <strain evidence="1">G02</strain>
        <tissue evidence="1">Leaf</tissue>
    </source>
</reference>
<comment type="caution">
    <text evidence="1">The sequence shown here is derived from an EMBL/GenBank/DDBJ whole genome shotgun (WGS) entry which is preliminary data.</text>
</comment>
<dbReference type="Gene3D" id="3.40.50.1110">
    <property type="entry name" value="SGNH hydrolase"/>
    <property type="match status" value="1"/>
</dbReference>
<organism evidence="1">
    <name type="scientific">Sesamum radiatum</name>
    <name type="common">Black benniseed</name>
    <dbReference type="NCBI Taxonomy" id="300843"/>
    <lineage>
        <taxon>Eukaryota</taxon>
        <taxon>Viridiplantae</taxon>
        <taxon>Streptophyta</taxon>
        <taxon>Embryophyta</taxon>
        <taxon>Tracheophyta</taxon>
        <taxon>Spermatophyta</taxon>
        <taxon>Magnoliopsida</taxon>
        <taxon>eudicotyledons</taxon>
        <taxon>Gunneridae</taxon>
        <taxon>Pentapetalae</taxon>
        <taxon>asterids</taxon>
        <taxon>lamiids</taxon>
        <taxon>Lamiales</taxon>
        <taxon>Pedaliaceae</taxon>
        <taxon>Sesamum</taxon>
    </lineage>
</organism>
<accession>A0AAW2T277</accession>
<feature type="non-terminal residue" evidence="1">
    <location>
        <position position="1"/>
    </location>
</feature>
<dbReference type="PANTHER" id="PTHR14209:SF19">
    <property type="entry name" value="ISOAMYL ACETATE-HYDROLYZING ESTERASE 1 HOMOLOG"/>
    <property type="match status" value="1"/>
</dbReference>
<dbReference type="InterPro" id="IPR045136">
    <property type="entry name" value="Iah1-like"/>
</dbReference>
<dbReference type="EMBL" id="JACGWJ010000009">
    <property type="protein sequence ID" value="KAL0398505.1"/>
    <property type="molecule type" value="Genomic_DNA"/>
</dbReference>
<proteinExistence type="predicted"/>
<dbReference type="InterPro" id="IPR036514">
    <property type="entry name" value="SGNH_hydro_sf"/>
</dbReference>
<gene>
    <name evidence="1" type="ORF">Sradi_2193800</name>
</gene>
<name>A0AAW2T277_SESRA</name>
<reference evidence="1" key="2">
    <citation type="journal article" date="2024" name="Plant">
        <title>Genomic evolution and insights into agronomic trait innovations of Sesamum species.</title>
        <authorList>
            <person name="Miao H."/>
            <person name="Wang L."/>
            <person name="Qu L."/>
            <person name="Liu H."/>
            <person name="Sun Y."/>
            <person name="Le M."/>
            <person name="Wang Q."/>
            <person name="Wei S."/>
            <person name="Zheng Y."/>
            <person name="Lin W."/>
            <person name="Duan Y."/>
            <person name="Cao H."/>
            <person name="Xiong S."/>
            <person name="Wang X."/>
            <person name="Wei L."/>
            <person name="Li C."/>
            <person name="Ma Q."/>
            <person name="Ju M."/>
            <person name="Zhao R."/>
            <person name="Li G."/>
            <person name="Mu C."/>
            <person name="Tian Q."/>
            <person name="Mei H."/>
            <person name="Zhang T."/>
            <person name="Gao T."/>
            <person name="Zhang H."/>
        </authorList>
    </citation>
    <scope>NUCLEOTIDE SEQUENCE</scope>
    <source>
        <strain evidence="1">G02</strain>
    </source>
</reference>
<sequence length="99" mass="11191">KLWPSTRIILITPPPIDEAARLLDPYIDNLSGLPERTNESAGRYAKQCLAAAAECGVPAIDLWTKMQQSPGWQKAYLRYLLPCIHGTRTYDLCLYKVRT</sequence>
<dbReference type="PANTHER" id="PTHR14209">
    <property type="entry name" value="ISOAMYL ACETATE-HYDROLYZING ESTERASE 1"/>
    <property type="match status" value="1"/>
</dbReference>
<dbReference type="AlphaFoldDB" id="A0AAW2T277"/>